<dbReference type="Pfam" id="PF04183">
    <property type="entry name" value="IucA_IucC"/>
    <property type="match status" value="1"/>
</dbReference>
<proteinExistence type="inferred from homology"/>
<evidence type="ECO:0000256" key="1">
    <source>
        <dbReference type="ARBA" id="ARBA00004924"/>
    </source>
</evidence>
<name>A0ABP8ZMI4_9ACTN</name>
<feature type="domain" description="Aerobactin siderophore biosynthesis IucA/IucC N-terminal" evidence="3">
    <location>
        <begin position="143"/>
        <end position="356"/>
    </location>
</feature>
<organism evidence="5 6">
    <name type="scientific">Streptomyces sanyensis</name>
    <dbReference type="NCBI Taxonomy" id="568869"/>
    <lineage>
        <taxon>Bacteria</taxon>
        <taxon>Bacillati</taxon>
        <taxon>Actinomycetota</taxon>
        <taxon>Actinomycetes</taxon>
        <taxon>Kitasatosporales</taxon>
        <taxon>Streptomycetaceae</taxon>
        <taxon>Streptomyces</taxon>
    </lineage>
</organism>
<dbReference type="Proteomes" id="UP001501147">
    <property type="component" value="Unassembled WGS sequence"/>
</dbReference>
<dbReference type="EMBL" id="BAABJV010000001">
    <property type="protein sequence ID" value="GAA4760009.1"/>
    <property type="molecule type" value="Genomic_DNA"/>
</dbReference>
<dbReference type="Gene3D" id="6.10.250.3370">
    <property type="match status" value="1"/>
</dbReference>
<evidence type="ECO:0000259" key="3">
    <source>
        <dbReference type="Pfam" id="PF04183"/>
    </source>
</evidence>
<dbReference type="PANTHER" id="PTHR34384">
    <property type="entry name" value="L-2,3-DIAMINOPROPANOATE--CITRATE LIGASE"/>
    <property type="match status" value="1"/>
</dbReference>
<gene>
    <name evidence="5" type="ORF">GCM10023329_01230</name>
</gene>
<protein>
    <submittedName>
        <fullName evidence="5">IucA/IucC family protein</fullName>
    </submittedName>
</protein>
<evidence type="ECO:0000256" key="2">
    <source>
        <dbReference type="ARBA" id="ARBA00007832"/>
    </source>
</evidence>
<evidence type="ECO:0000313" key="6">
    <source>
        <dbReference type="Proteomes" id="UP001501147"/>
    </source>
</evidence>
<dbReference type="InterPro" id="IPR007310">
    <property type="entry name" value="Aerobactin_biosyn_IucA/IucC_N"/>
</dbReference>
<keyword evidence="6" id="KW-1185">Reference proteome</keyword>
<comment type="pathway">
    <text evidence="1">Siderophore biosynthesis.</text>
</comment>
<dbReference type="Gene3D" id="1.10.510.40">
    <property type="match status" value="1"/>
</dbReference>
<reference evidence="6" key="1">
    <citation type="journal article" date="2019" name="Int. J. Syst. Evol. Microbiol.">
        <title>The Global Catalogue of Microorganisms (GCM) 10K type strain sequencing project: providing services to taxonomists for standard genome sequencing and annotation.</title>
        <authorList>
            <consortium name="The Broad Institute Genomics Platform"/>
            <consortium name="The Broad Institute Genome Sequencing Center for Infectious Disease"/>
            <person name="Wu L."/>
            <person name="Ma J."/>
        </authorList>
    </citation>
    <scope>NUCLEOTIDE SEQUENCE [LARGE SCALE GENOMIC DNA]</scope>
    <source>
        <strain evidence="6">JCM 18324</strain>
    </source>
</reference>
<feature type="domain" description="Aerobactin siderophore biosynthesis IucA/IucC-like C-terminal" evidence="4">
    <location>
        <begin position="397"/>
        <end position="544"/>
    </location>
</feature>
<accession>A0ABP8ZMI4</accession>
<evidence type="ECO:0000259" key="4">
    <source>
        <dbReference type="Pfam" id="PF06276"/>
    </source>
</evidence>
<dbReference type="PANTHER" id="PTHR34384:SF5">
    <property type="entry name" value="L-2,3-DIAMINOPROPANOATE--CITRATE LIGASE"/>
    <property type="match status" value="1"/>
</dbReference>
<dbReference type="InterPro" id="IPR022770">
    <property type="entry name" value="IucA/IucC-like_C"/>
</dbReference>
<sequence length="577" mass="61280">MLGALLREDVGGLRTRSTLVALPDGPWLRLPTGEGRALLLPVREDGFQSRWTARLPLLRQEPGGRDLTSTGAVLDALARLAAPGDAPGYRAFAEECDRDLLARRLHSATHAAVLARLAEVHGPDPAYWHGHRGSLAHDTLAARTDHPVHPVARGRRGMGAAELRAWAPEFHPRFALRWLALPAEHVVHAPGAAGVLREGWPTPAEAGLPDRLHDSHVLLPVHPMTWAGPLHEALAETGLADRAVPVGRPLLDVVPTLSTRTVALAARPAEHLKLPLATSTLGLLNRRTVTPASLLDGAAGQRLLARVLARAPRFAGRILLADETRWAHAGHDMLAVLRRVQPAGLEGAVVLPLAALPAPAPDGRPVAAALADRFHGGDVTALVDSLLTLLFDWQTTLFAHGIALESHQQNVSLVLGGAEGPRLLLKDNDGPRVNTRRLTAALGGGEWNAERLGFADRRVCVTGDGPVADLFTAITVHLCAGALAFGLGARGPARPDALLALVRDRLREALDRTAAAYPAADGLPSAAEVLRARLLHAPELPVKAMVTAGTLLTKARSGATDINKHYTTGPNYLLRKA</sequence>
<dbReference type="InterPro" id="IPR037455">
    <property type="entry name" value="LucA/IucC-like"/>
</dbReference>
<comment type="caution">
    <text evidence="5">The sequence shown here is derived from an EMBL/GenBank/DDBJ whole genome shotgun (WGS) entry which is preliminary data.</text>
</comment>
<evidence type="ECO:0000313" key="5">
    <source>
        <dbReference type="EMBL" id="GAA4760009.1"/>
    </source>
</evidence>
<comment type="similarity">
    <text evidence="2">Belongs to the IucA/IucC family.</text>
</comment>
<dbReference type="Pfam" id="PF06276">
    <property type="entry name" value="FhuF"/>
    <property type="match status" value="1"/>
</dbReference>